<keyword evidence="7" id="KW-0055">Arginine biosynthesis</keyword>
<evidence type="ECO:0000256" key="1">
    <source>
        <dbReference type="ARBA" id="ARBA00004496"/>
    </source>
</evidence>
<dbReference type="GO" id="GO:0003677">
    <property type="term" value="F:DNA binding"/>
    <property type="evidence" value="ECO:0007669"/>
    <property type="project" value="UniProtKB-KW"/>
</dbReference>
<evidence type="ECO:0000256" key="3">
    <source>
        <dbReference type="ARBA" id="ARBA00022490"/>
    </source>
</evidence>
<organism evidence="10 11">
    <name type="scientific">Limosilactobacillus ingluviei DSM 15946</name>
    <dbReference type="NCBI Taxonomy" id="1423760"/>
    <lineage>
        <taxon>Bacteria</taxon>
        <taxon>Bacillati</taxon>
        <taxon>Bacillota</taxon>
        <taxon>Bacilli</taxon>
        <taxon>Lactobacillales</taxon>
        <taxon>Lactobacillaceae</taxon>
        <taxon>Limosilactobacillus</taxon>
    </lineage>
</organism>
<protein>
    <recommendedName>
        <fullName evidence="7">Arginine repressor</fullName>
    </recommendedName>
</protein>
<dbReference type="Proteomes" id="UP000050816">
    <property type="component" value="Unassembled WGS sequence"/>
</dbReference>
<dbReference type="Pfam" id="PF02863">
    <property type="entry name" value="Arg_repressor_C"/>
    <property type="match status" value="1"/>
</dbReference>
<dbReference type="AlphaFoldDB" id="A0A0R1ULV0"/>
<keyword evidence="7" id="KW-0028">Amino-acid biosynthesis</keyword>
<dbReference type="GO" id="GO:1900079">
    <property type="term" value="P:regulation of arginine biosynthetic process"/>
    <property type="evidence" value="ECO:0007669"/>
    <property type="project" value="UniProtKB-UniRule"/>
</dbReference>
<dbReference type="GO" id="GO:0003700">
    <property type="term" value="F:DNA-binding transcription factor activity"/>
    <property type="evidence" value="ECO:0007669"/>
    <property type="project" value="UniProtKB-UniRule"/>
</dbReference>
<dbReference type="PATRIC" id="fig|1423760.3.peg.753"/>
<evidence type="ECO:0000256" key="7">
    <source>
        <dbReference type="HAMAP-Rule" id="MF_00173"/>
    </source>
</evidence>
<evidence type="ECO:0000256" key="6">
    <source>
        <dbReference type="ARBA" id="ARBA00023163"/>
    </source>
</evidence>
<evidence type="ECO:0000256" key="2">
    <source>
        <dbReference type="ARBA" id="ARBA00008316"/>
    </source>
</evidence>
<dbReference type="GO" id="GO:0034618">
    <property type="term" value="F:arginine binding"/>
    <property type="evidence" value="ECO:0007669"/>
    <property type="project" value="InterPro"/>
</dbReference>
<comment type="caution">
    <text evidence="10">The sequence shown here is derived from an EMBL/GenBank/DDBJ whole genome shotgun (WGS) entry which is preliminary data.</text>
</comment>
<dbReference type="InterPro" id="IPR020899">
    <property type="entry name" value="Arg_repress_C"/>
</dbReference>
<evidence type="ECO:0000259" key="9">
    <source>
        <dbReference type="Pfam" id="PF02863"/>
    </source>
</evidence>
<feature type="domain" description="Arginine repressor C-terminal" evidence="9">
    <location>
        <begin position="84"/>
        <end position="148"/>
    </location>
</feature>
<dbReference type="Gene3D" id="1.10.10.10">
    <property type="entry name" value="Winged helix-like DNA-binding domain superfamily/Winged helix DNA-binding domain"/>
    <property type="match status" value="1"/>
</dbReference>
<dbReference type="HAMAP" id="MF_00173">
    <property type="entry name" value="Arg_repressor"/>
    <property type="match status" value="1"/>
</dbReference>
<sequence>MLKMGNKERRKLIKNLIAAEKISTQDELLKRLKAAGVEATQATISRDLHALNVAKVSDGNGRSYYAQLEVAAPKIDQRLYDAIENTVESITMVQFMNVIKTTPNSNYATILAGLFDDSQMTEITGTLAGNDTLITISKSPEEAQVINQLVLDHMN</sequence>
<dbReference type="PRINTS" id="PR01467">
    <property type="entry name" value="ARGREPRESSOR"/>
</dbReference>
<keyword evidence="3 7" id="KW-0963">Cytoplasm</keyword>
<evidence type="ECO:0000256" key="4">
    <source>
        <dbReference type="ARBA" id="ARBA00023015"/>
    </source>
</evidence>
<dbReference type="InterPro" id="IPR020900">
    <property type="entry name" value="Arg_repress_DNA-bd"/>
</dbReference>
<dbReference type="InterPro" id="IPR036388">
    <property type="entry name" value="WH-like_DNA-bd_sf"/>
</dbReference>
<dbReference type="GO" id="GO:0005737">
    <property type="term" value="C:cytoplasm"/>
    <property type="evidence" value="ECO:0007669"/>
    <property type="project" value="UniProtKB-SubCell"/>
</dbReference>
<dbReference type="SUPFAM" id="SSF55252">
    <property type="entry name" value="C-terminal domain of arginine repressor"/>
    <property type="match status" value="1"/>
</dbReference>
<dbReference type="Pfam" id="PF01316">
    <property type="entry name" value="Arg_repressor"/>
    <property type="match status" value="1"/>
</dbReference>
<dbReference type="PANTHER" id="PTHR34471">
    <property type="entry name" value="ARGININE REPRESSOR"/>
    <property type="match status" value="1"/>
</dbReference>
<dbReference type="InterPro" id="IPR036390">
    <property type="entry name" value="WH_DNA-bd_sf"/>
</dbReference>
<comment type="subcellular location">
    <subcellularLocation>
        <location evidence="1 7">Cytoplasm</location>
    </subcellularLocation>
</comment>
<comment type="function">
    <text evidence="7">Regulates arginine biosynthesis genes.</text>
</comment>
<reference evidence="10 11" key="1">
    <citation type="journal article" date="2015" name="Genome Announc.">
        <title>Expanding the biotechnology potential of lactobacilli through comparative genomics of 213 strains and associated genera.</title>
        <authorList>
            <person name="Sun Z."/>
            <person name="Harris H.M."/>
            <person name="McCann A."/>
            <person name="Guo C."/>
            <person name="Argimon S."/>
            <person name="Zhang W."/>
            <person name="Yang X."/>
            <person name="Jeffery I.B."/>
            <person name="Cooney J.C."/>
            <person name="Kagawa T.F."/>
            <person name="Liu W."/>
            <person name="Song Y."/>
            <person name="Salvetti E."/>
            <person name="Wrobel A."/>
            <person name="Rasinkangas P."/>
            <person name="Parkhill J."/>
            <person name="Rea M.C."/>
            <person name="O'Sullivan O."/>
            <person name="Ritari J."/>
            <person name="Douillard F.P."/>
            <person name="Paul Ross R."/>
            <person name="Yang R."/>
            <person name="Briner A.E."/>
            <person name="Felis G.E."/>
            <person name="de Vos W.M."/>
            <person name="Barrangou R."/>
            <person name="Klaenhammer T.R."/>
            <person name="Caufield P.W."/>
            <person name="Cui Y."/>
            <person name="Zhang H."/>
            <person name="O'Toole P.W."/>
        </authorList>
    </citation>
    <scope>NUCLEOTIDE SEQUENCE [LARGE SCALE GENOMIC DNA]</scope>
    <source>
        <strain evidence="10 11">DSM 15946</strain>
    </source>
</reference>
<dbReference type="InterPro" id="IPR036251">
    <property type="entry name" value="Arg_repress_C_sf"/>
</dbReference>
<dbReference type="PANTHER" id="PTHR34471:SF1">
    <property type="entry name" value="ARGININE REPRESSOR"/>
    <property type="match status" value="1"/>
</dbReference>
<evidence type="ECO:0000313" key="10">
    <source>
        <dbReference type="EMBL" id="KRL91762.1"/>
    </source>
</evidence>
<keyword evidence="4 7" id="KW-0805">Transcription regulation</keyword>
<dbReference type="EMBL" id="AZFK01000016">
    <property type="protein sequence ID" value="KRL91762.1"/>
    <property type="molecule type" value="Genomic_DNA"/>
</dbReference>
<keyword evidence="7" id="KW-0678">Repressor</keyword>
<evidence type="ECO:0000259" key="8">
    <source>
        <dbReference type="Pfam" id="PF01316"/>
    </source>
</evidence>
<dbReference type="InterPro" id="IPR001669">
    <property type="entry name" value="Arg_repress"/>
</dbReference>
<comment type="pathway">
    <text evidence="7">Amino-acid biosynthesis; L-arginine biosynthesis [regulation].</text>
</comment>
<dbReference type="SUPFAM" id="SSF46785">
    <property type="entry name" value="Winged helix' DNA-binding domain"/>
    <property type="match status" value="1"/>
</dbReference>
<keyword evidence="6 7" id="KW-0804">Transcription</keyword>
<dbReference type="GO" id="GO:0006526">
    <property type="term" value="P:L-arginine biosynthetic process"/>
    <property type="evidence" value="ECO:0007669"/>
    <property type="project" value="UniProtKB-UniPathway"/>
</dbReference>
<accession>A0A0R1ULV0</accession>
<dbReference type="UniPathway" id="UPA00068"/>
<keyword evidence="5 7" id="KW-0238">DNA-binding</keyword>
<gene>
    <name evidence="7" type="primary">argR</name>
    <name evidence="10" type="ORF">FC43_GL000732</name>
</gene>
<name>A0A0R1ULV0_9LACO</name>
<dbReference type="Gene3D" id="3.30.1360.40">
    <property type="match status" value="1"/>
</dbReference>
<feature type="domain" description="Arginine repressor DNA-binding" evidence="8">
    <location>
        <begin position="5"/>
        <end position="66"/>
    </location>
</feature>
<evidence type="ECO:0000313" key="11">
    <source>
        <dbReference type="Proteomes" id="UP000050816"/>
    </source>
</evidence>
<dbReference type="GO" id="GO:0051259">
    <property type="term" value="P:protein complex oligomerization"/>
    <property type="evidence" value="ECO:0007669"/>
    <property type="project" value="InterPro"/>
</dbReference>
<evidence type="ECO:0000256" key="5">
    <source>
        <dbReference type="ARBA" id="ARBA00023125"/>
    </source>
</evidence>
<proteinExistence type="inferred from homology"/>
<comment type="similarity">
    <text evidence="2 7">Belongs to the ArgR family.</text>
</comment>